<gene>
    <name evidence="4" type="ORF">BU16DRAFT_176212</name>
</gene>
<dbReference type="InterPro" id="IPR036770">
    <property type="entry name" value="Ankyrin_rpt-contain_sf"/>
</dbReference>
<proteinExistence type="predicted"/>
<reference evidence="4" key="1">
    <citation type="journal article" date="2020" name="Stud. Mycol.">
        <title>101 Dothideomycetes genomes: a test case for predicting lifestyles and emergence of pathogens.</title>
        <authorList>
            <person name="Haridas S."/>
            <person name="Albert R."/>
            <person name="Binder M."/>
            <person name="Bloem J."/>
            <person name="Labutti K."/>
            <person name="Salamov A."/>
            <person name="Andreopoulos B."/>
            <person name="Baker S."/>
            <person name="Barry K."/>
            <person name="Bills G."/>
            <person name="Bluhm B."/>
            <person name="Cannon C."/>
            <person name="Castanera R."/>
            <person name="Culley D."/>
            <person name="Daum C."/>
            <person name="Ezra D."/>
            <person name="Gonzalez J."/>
            <person name="Henrissat B."/>
            <person name="Kuo A."/>
            <person name="Liang C."/>
            <person name="Lipzen A."/>
            <person name="Lutzoni F."/>
            <person name="Magnuson J."/>
            <person name="Mondo S."/>
            <person name="Nolan M."/>
            <person name="Ohm R."/>
            <person name="Pangilinan J."/>
            <person name="Park H.-J."/>
            <person name="Ramirez L."/>
            <person name="Alfaro M."/>
            <person name="Sun H."/>
            <person name="Tritt A."/>
            <person name="Yoshinaga Y."/>
            <person name="Zwiers L.-H."/>
            <person name="Turgeon B."/>
            <person name="Goodwin S."/>
            <person name="Spatafora J."/>
            <person name="Crous P."/>
            <person name="Grigoriev I."/>
        </authorList>
    </citation>
    <scope>NUCLEOTIDE SEQUENCE</scope>
    <source>
        <strain evidence="4">CBS 269.34</strain>
    </source>
</reference>
<feature type="repeat" description="ANK" evidence="3">
    <location>
        <begin position="25"/>
        <end position="57"/>
    </location>
</feature>
<accession>A0A6A6QB64</accession>
<evidence type="ECO:0000256" key="3">
    <source>
        <dbReference type="PROSITE-ProRule" id="PRU00023"/>
    </source>
</evidence>
<evidence type="ECO:0000313" key="4">
    <source>
        <dbReference type="EMBL" id="KAF2489236.1"/>
    </source>
</evidence>
<dbReference type="PROSITE" id="PS50297">
    <property type="entry name" value="ANK_REP_REGION"/>
    <property type="match status" value="2"/>
</dbReference>
<dbReference type="Proteomes" id="UP000799750">
    <property type="component" value="Unassembled WGS sequence"/>
</dbReference>
<dbReference type="Gene3D" id="1.25.40.20">
    <property type="entry name" value="Ankyrin repeat-containing domain"/>
    <property type="match status" value="1"/>
</dbReference>
<dbReference type="OrthoDB" id="4772757at2759"/>
<dbReference type="PROSITE" id="PS50088">
    <property type="entry name" value="ANK_REPEAT"/>
    <property type="match status" value="2"/>
</dbReference>
<dbReference type="InterPro" id="IPR002110">
    <property type="entry name" value="Ankyrin_rpt"/>
</dbReference>
<keyword evidence="2 3" id="KW-0040">ANK repeat</keyword>
<evidence type="ECO:0000313" key="5">
    <source>
        <dbReference type="Proteomes" id="UP000799750"/>
    </source>
</evidence>
<dbReference type="AlphaFoldDB" id="A0A6A6QB64"/>
<evidence type="ECO:0000256" key="2">
    <source>
        <dbReference type="ARBA" id="ARBA00023043"/>
    </source>
</evidence>
<dbReference type="SUPFAM" id="SSF48403">
    <property type="entry name" value="Ankyrin repeat"/>
    <property type="match status" value="1"/>
</dbReference>
<dbReference type="EMBL" id="MU004199">
    <property type="protein sequence ID" value="KAF2489236.1"/>
    <property type="molecule type" value="Genomic_DNA"/>
</dbReference>
<keyword evidence="5" id="KW-1185">Reference proteome</keyword>
<dbReference type="PANTHER" id="PTHR24171">
    <property type="entry name" value="ANKYRIN REPEAT DOMAIN-CONTAINING PROTEIN 39-RELATED"/>
    <property type="match status" value="1"/>
</dbReference>
<dbReference type="Pfam" id="PF12796">
    <property type="entry name" value="Ank_2"/>
    <property type="match status" value="1"/>
</dbReference>
<protein>
    <submittedName>
        <fullName evidence="4">Ankyrin</fullName>
    </submittedName>
</protein>
<sequence>MEACWIGSLPCVEALLERGAKIHSGDYAPIHLASENGSIPVVRLLISAGADVNDSCNTWSSGPLAYAVKRDQHEIAEFLLSQGANINWRDWEGDTALTEADSHDATRCISMLLSRNADYTFVDEYVFTILHQVASCGSVRVANLLAEAELKGLDPNATNKKGKTALQVLESRVGVTGELLEAFKKLMDSVSRNNHTHQESTEACNNYVDAAVSRRCRPLAQLLDDHTRSFVSAVRKHKTPLLVVFLLLISHLARTMLEGKFWSRASAFSK</sequence>
<name>A0A6A6QB64_9PEZI</name>
<organism evidence="4 5">
    <name type="scientific">Lophium mytilinum</name>
    <dbReference type="NCBI Taxonomy" id="390894"/>
    <lineage>
        <taxon>Eukaryota</taxon>
        <taxon>Fungi</taxon>
        <taxon>Dikarya</taxon>
        <taxon>Ascomycota</taxon>
        <taxon>Pezizomycotina</taxon>
        <taxon>Dothideomycetes</taxon>
        <taxon>Pleosporomycetidae</taxon>
        <taxon>Mytilinidiales</taxon>
        <taxon>Mytilinidiaceae</taxon>
        <taxon>Lophium</taxon>
    </lineage>
</organism>
<feature type="repeat" description="ANK" evidence="3">
    <location>
        <begin position="59"/>
        <end position="91"/>
    </location>
</feature>
<evidence type="ECO:0000256" key="1">
    <source>
        <dbReference type="ARBA" id="ARBA00022737"/>
    </source>
</evidence>
<keyword evidence="1" id="KW-0677">Repeat</keyword>
<dbReference type="SMART" id="SM00248">
    <property type="entry name" value="ANK"/>
    <property type="match status" value="5"/>
</dbReference>